<organism evidence="1 2">
    <name type="scientific">Oceanisphaera ostreae</name>
    <dbReference type="NCBI Taxonomy" id="914151"/>
    <lineage>
        <taxon>Bacteria</taxon>
        <taxon>Pseudomonadati</taxon>
        <taxon>Pseudomonadota</taxon>
        <taxon>Gammaproteobacteria</taxon>
        <taxon>Aeromonadales</taxon>
        <taxon>Aeromonadaceae</taxon>
        <taxon>Oceanisphaera</taxon>
    </lineage>
</organism>
<dbReference type="Proteomes" id="UP001597048">
    <property type="component" value="Unassembled WGS sequence"/>
</dbReference>
<keyword evidence="2" id="KW-1185">Reference proteome</keyword>
<sequence length="158" mass="18178">MQIRDEEKRVKRGRRKLELKDKRTNRETTNFNNAELNQALKEMRSSGFTDMSSFLRARALNEVSKPVFNVPKINEEARAQLISTSSNLNQFLKLAHEGKASIGIENLEQVVNYVIDLNNSTQLMRKEMRGQISNEGIKELAEQLTTEELMLIIIKKGQ</sequence>
<proteinExistence type="predicted"/>
<evidence type="ECO:0000313" key="2">
    <source>
        <dbReference type="Proteomes" id="UP001597048"/>
    </source>
</evidence>
<protein>
    <recommendedName>
        <fullName evidence="3">Mobilization protein</fullName>
    </recommendedName>
</protein>
<name>A0ABW3KD60_9GAMM</name>
<accession>A0ABW3KD60</accession>
<evidence type="ECO:0000313" key="1">
    <source>
        <dbReference type="EMBL" id="MFD1006750.1"/>
    </source>
</evidence>
<dbReference type="EMBL" id="JBHTJS010000002">
    <property type="protein sequence ID" value="MFD1006750.1"/>
    <property type="molecule type" value="Genomic_DNA"/>
</dbReference>
<reference evidence="2" key="1">
    <citation type="journal article" date="2019" name="Int. J. Syst. Evol. Microbiol.">
        <title>The Global Catalogue of Microorganisms (GCM) 10K type strain sequencing project: providing services to taxonomists for standard genome sequencing and annotation.</title>
        <authorList>
            <consortium name="The Broad Institute Genomics Platform"/>
            <consortium name="The Broad Institute Genome Sequencing Center for Infectious Disease"/>
            <person name="Wu L."/>
            <person name="Ma J."/>
        </authorList>
    </citation>
    <scope>NUCLEOTIDE SEQUENCE [LARGE SCALE GENOMIC DNA]</scope>
    <source>
        <strain evidence="2">CCUG 60525</strain>
    </source>
</reference>
<comment type="caution">
    <text evidence="1">The sequence shown here is derived from an EMBL/GenBank/DDBJ whole genome shotgun (WGS) entry which is preliminary data.</text>
</comment>
<dbReference type="RefSeq" id="WP_379556673.1">
    <property type="nucleotide sequence ID" value="NZ_JBHTJS010000002.1"/>
</dbReference>
<evidence type="ECO:0008006" key="3">
    <source>
        <dbReference type="Google" id="ProtNLM"/>
    </source>
</evidence>
<gene>
    <name evidence="1" type="ORF">ACFQ1C_01020</name>
</gene>